<dbReference type="SUPFAM" id="SSF49329">
    <property type="entry name" value="Cu,Zn superoxide dismutase-like"/>
    <property type="match status" value="2"/>
</dbReference>
<dbReference type="EMBL" id="JAWQEG010000762">
    <property type="protein sequence ID" value="KAK3885831.1"/>
    <property type="molecule type" value="Genomic_DNA"/>
</dbReference>
<evidence type="ECO:0000313" key="2">
    <source>
        <dbReference type="EMBL" id="KAK3885831.1"/>
    </source>
</evidence>
<dbReference type="PANTHER" id="PTHR20910">
    <property type="entry name" value="AGAP001623-PA"/>
    <property type="match status" value="1"/>
</dbReference>
<gene>
    <name evidence="2" type="ORF">Pcinc_009982</name>
</gene>
<dbReference type="AlphaFoldDB" id="A0AAE1KU61"/>
<reference evidence="2" key="1">
    <citation type="submission" date="2023-10" db="EMBL/GenBank/DDBJ databases">
        <title>Genome assemblies of two species of porcelain crab, Petrolisthes cinctipes and Petrolisthes manimaculis (Anomura: Porcellanidae).</title>
        <authorList>
            <person name="Angst P."/>
        </authorList>
    </citation>
    <scope>NUCLEOTIDE SEQUENCE</scope>
    <source>
        <strain evidence="2">PB745_01</strain>
        <tissue evidence="2">Gill</tissue>
    </source>
</reference>
<dbReference type="GO" id="GO:0006801">
    <property type="term" value="P:superoxide metabolic process"/>
    <property type="evidence" value="ECO:0007669"/>
    <property type="project" value="InterPro"/>
</dbReference>
<dbReference type="InterPro" id="IPR053257">
    <property type="entry name" value="Cu-only_SOD"/>
</dbReference>
<accession>A0AAE1KU61</accession>
<dbReference type="Proteomes" id="UP001286313">
    <property type="component" value="Unassembled WGS sequence"/>
</dbReference>
<comment type="caution">
    <text evidence="2">The sequence shown here is derived from an EMBL/GenBank/DDBJ whole genome shotgun (WGS) entry which is preliminary data.</text>
</comment>
<evidence type="ECO:0008006" key="4">
    <source>
        <dbReference type="Google" id="ProtNLM"/>
    </source>
</evidence>
<dbReference type="PANTHER" id="PTHR20910:SF1">
    <property type="entry name" value="SUPEROXIDE DISMUTASE COPPER_ZINC BINDING DOMAIN-CONTAINING PROTEIN"/>
    <property type="match status" value="1"/>
</dbReference>
<proteinExistence type="predicted"/>
<organism evidence="2 3">
    <name type="scientific">Petrolisthes cinctipes</name>
    <name type="common">Flat porcelain crab</name>
    <dbReference type="NCBI Taxonomy" id="88211"/>
    <lineage>
        <taxon>Eukaryota</taxon>
        <taxon>Metazoa</taxon>
        <taxon>Ecdysozoa</taxon>
        <taxon>Arthropoda</taxon>
        <taxon>Crustacea</taxon>
        <taxon>Multicrustacea</taxon>
        <taxon>Malacostraca</taxon>
        <taxon>Eumalacostraca</taxon>
        <taxon>Eucarida</taxon>
        <taxon>Decapoda</taxon>
        <taxon>Pleocyemata</taxon>
        <taxon>Anomura</taxon>
        <taxon>Galatheoidea</taxon>
        <taxon>Porcellanidae</taxon>
        <taxon>Petrolisthes</taxon>
    </lineage>
</organism>
<name>A0AAE1KU61_PETCI</name>
<feature type="compositionally biased region" description="Gly residues" evidence="1">
    <location>
        <begin position="417"/>
        <end position="431"/>
    </location>
</feature>
<dbReference type="Gene3D" id="2.60.40.200">
    <property type="entry name" value="Superoxide dismutase, copper/zinc binding domain"/>
    <property type="match status" value="2"/>
</dbReference>
<evidence type="ECO:0000313" key="3">
    <source>
        <dbReference type="Proteomes" id="UP001286313"/>
    </source>
</evidence>
<evidence type="ECO:0000256" key="1">
    <source>
        <dbReference type="SAM" id="MobiDB-lite"/>
    </source>
</evidence>
<protein>
    <recommendedName>
        <fullName evidence="4">Superoxide dismutase copper/zinc binding domain-containing protein</fullName>
    </recommendedName>
</protein>
<feature type="region of interest" description="Disordered" evidence="1">
    <location>
        <begin position="408"/>
        <end position="431"/>
    </location>
</feature>
<keyword evidence="3" id="KW-1185">Reference proteome</keyword>
<sequence length="461" mass="51323">MKVQEQVPVEDELEFPCEASTTLGHYNPLNMTPSESPPPAKGTNDLYEAGDLAGKYGTLEGRTWYKGHFNDTNLQLFGSTSIMGRSVVIHKKDKNARWFCGSIGWGYSPAEARQVSAIASFHNPQGYAWGYVRMRQLIYMDGSFGETFLEVNLRHPGSNNRNLTRRHNWSVYVNPVGVDAGVKFFQSRCVAAGYRWNPYLIHLAFPNDRDFYERECGPSVPLRCDVGDLSGRLGTIDVGDKRYVFVDRNLPLSGPHGIMNRAIIIHKENAGVERFACANIEPDDDIIKWVIIRKTPKFTVTTFMSDMRDVLGAPEWYLAADLSTTSFSADQQCVTFVIHFMGPKAGRLELDFSKLVAGGIMDNPTITIRGVYPDPKRKKKVPYRTCGGLEEEDILKELEGNNWWEVLTGDGEEEGGRQGGGQRGGQGGYYGTGPLLTPNSSLLLGLLLLLLSSLHLLPSRT</sequence>
<feature type="region of interest" description="Disordered" evidence="1">
    <location>
        <begin position="26"/>
        <end position="45"/>
    </location>
</feature>
<dbReference type="InterPro" id="IPR036423">
    <property type="entry name" value="SOD-like_Cu/Zn_dom_sf"/>
</dbReference>
<dbReference type="GO" id="GO:0046872">
    <property type="term" value="F:metal ion binding"/>
    <property type="evidence" value="ECO:0007669"/>
    <property type="project" value="InterPro"/>
</dbReference>